<dbReference type="Pfam" id="PF16930">
    <property type="entry name" value="Porin_5"/>
    <property type="match status" value="1"/>
</dbReference>
<organism evidence="1">
    <name type="scientific">marine metagenome</name>
    <dbReference type="NCBI Taxonomy" id="408172"/>
    <lineage>
        <taxon>unclassified sequences</taxon>
        <taxon>metagenomes</taxon>
        <taxon>ecological metagenomes</taxon>
    </lineage>
</organism>
<dbReference type="AlphaFoldDB" id="A0A382RD14"/>
<accession>A0A382RD14</accession>
<proteinExistence type="predicted"/>
<dbReference type="InterPro" id="IPR032638">
    <property type="entry name" value="Porin_5"/>
</dbReference>
<evidence type="ECO:0000313" key="1">
    <source>
        <dbReference type="EMBL" id="SVC95047.1"/>
    </source>
</evidence>
<sequence>QYIVEETDRNTTVDSDDVVLLAWQAQLHQKTKAGKFKFAVAWYDYNHLTDPGSAITKQLGSGDGQRNSQVTGTDVNTTNMQIFDFMADWSSPLGSKHGSLFYEYAVNTDADAPAGNNTIAQDLDTAWQLGFKFGDKNVKKTGQWQVKTLYRVVQQDAVFYALTDSDFHQGGTNAKGIELGAKYAIRKGMQLGYTFFNTENERGDINGGKLDVPGQHQLDLKFKF</sequence>
<reference evidence="1" key="1">
    <citation type="submission" date="2018-05" db="EMBL/GenBank/DDBJ databases">
        <authorList>
            <person name="Lanie J.A."/>
            <person name="Ng W.-L."/>
            <person name="Kazmierczak K.M."/>
            <person name="Andrzejewski T.M."/>
            <person name="Davidsen T.M."/>
            <person name="Wayne K.J."/>
            <person name="Tettelin H."/>
            <person name="Glass J.I."/>
            <person name="Rusch D."/>
            <person name="Podicherti R."/>
            <person name="Tsui H.-C.T."/>
            <person name="Winkler M.E."/>
        </authorList>
    </citation>
    <scope>NUCLEOTIDE SEQUENCE</scope>
</reference>
<evidence type="ECO:0008006" key="2">
    <source>
        <dbReference type="Google" id="ProtNLM"/>
    </source>
</evidence>
<name>A0A382RD14_9ZZZZ</name>
<protein>
    <recommendedName>
        <fullName evidence="2">Alginate export domain-containing protein</fullName>
    </recommendedName>
</protein>
<dbReference type="EMBL" id="UINC01120515">
    <property type="protein sequence ID" value="SVC95047.1"/>
    <property type="molecule type" value="Genomic_DNA"/>
</dbReference>
<gene>
    <name evidence="1" type="ORF">METZ01_LOCUS347901</name>
</gene>
<feature type="non-terminal residue" evidence="1">
    <location>
        <position position="1"/>
    </location>
</feature>